<evidence type="ECO:0000256" key="5">
    <source>
        <dbReference type="ARBA" id="ARBA00023125"/>
    </source>
</evidence>
<evidence type="ECO:0000256" key="6">
    <source>
        <dbReference type="ARBA" id="ARBA00023163"/>
    </source>
</evidence>
<name>A0A3M0BFF6_9AQUI</name>
<keyword evidence="4" id="KW-0805">Transcription regulation</keyword>
<dbReference type="Proteomes" id="UP000280842">
    <property type="component" value="Unassembled WGS sequence"/>
</dbReference>
<keyword evidence="7" id="KW-0479">Metal-binding</keyword>
<keyword evidence="3 7" id="KW-0862">Zinc</keyword>
<evidence type="ECO:0000256" key="2">
    <source>
        <dbReference type="ARBA" id="ARBA00022491"/>
    </source>
</evidence>
<keyword evidence="9" id="KW-1185">Reference proteome</keyword>
<dbReference type="GO" id="GO:0000976">
    <property type="term" value="F:transcription cis-regulatory region binding"/>
    <property type="evidence" value="ECO:0007669"/>
    <property type="project" value="TreeGrafter"/>
</dbReference>
<dbReference type="GO" id="GO:0045892">
    <property type="term" value="P:negative regulation of DNA-templated transcription"/>
    <property type="evidence" value="ECO:0007669"/>
    <property type="project" value="TreeGrafter"/>
</dbReference>
<dbReference type="Gene3D" id="3.30.1490.190">
    <property type="match status" value="1"/>
</dbReference>
<dbReference type="GO" id="GO:0003700">
    <property type="term" value="F:DNA-binding transcription factor activity"/>
    <property type="evidence" value="ECO:0007669"/>
    <property type="project" value="InterPro"/>
</dbReference>
<feature type="binding site" evidence="7">
    <location>
        <position position="86"/>
    </location>
    <ligand>
        <name>Zn(2+)</name>
        <dbReference type="ChEBI" id="CHEBI:29105"/>
    </ligand>
</feature>
<feature type="binding site" evidence="7">
    <location>
        <position position="126"/>
    </location>
    <ligand>
        <name>Zn(2+)</name>
        <dbReference type="ChEBI" id="CHEBI:29105"/>
    </ligand>
</feature>
<keyword evidence="2" id="KW-0678">Repressor</keyword>
<dbReference type="InterPro" id="IPR036388">
    <property type="entry name" value="WH-like_DNA-bd_sf"/>
</dbReference>
<proteinExistence type="inferred from homology"/>
<dbReference type="PANTHER" id="PTHR33202">
    <property type="entry name" value="ZINC UPTAKE REGULATION PROTEIN"/>
    <property type="match status" value="1"/>
</dbReference>
<evidence type="ECO:0000313" key="9">
    <source>
        <dbReference type="Proteomes" id="UP000280842"/>
    </source>
</evidence>
<comment type="cofactor">
    <cofactor evidence="7">
        <name>Zn(2+)</name>
        <dbReference type="ChEBI" id="CHEBI:29105"/>
    </cofactor>
    <text evidence="7">Binds 1 zinc ion per subunit.</text>
</comment>
<feature type="binding site" evidence="7">
    <location>
        <position position="83"/>
    </location>
    <ligand>
        <name>Zn(2+)</name>
        <dbReference type="ChEBI" id="CHEBI:29105"/>
    </ligand>
</feature>
<accession>A0A3M0BFF6</accession>
<dbReference type="AlphaFoldDB" id="A0A3M0BFF6"/>
<evidence type="ECO:0000256" key="3">
    <source>
        <dbReference type="ARBA" id="ARBA00022833"/>
    </source>
</evidence>
<feature type="binding site" evidence="7">
    <location>
        <position position="123"/>
    </location>
    <ligand>
        <name>Zn(2+)</name>
        <dbReference type="ChEBI" id="CHEBI:29105"/>
    </ligand>
</feature>
<dbReference type="InterPro" id="IPR002481">
    <property type="entry name" value="FUR"/>
</dbReference>
<dbReference type="SUPFAM" id="SSF46785">
    <property type="entry name" value="Winged helix' DNA-binding domain"/>
    <property type="match status" value="1"/>
</dbReference>
<comment type="similarity">
    <text evidence="1">Belongs to the Fur family.</text>
</comment>
<evidence type="ECO:0000256" key="7">
    <source>
        <dbReference type="PIRSR" id="PIRSR602481-1"/>
    </source>
</evidence>
<dbReference type="Pfam" id="PF01475">
    <property type="entry name" value="FUR"/>
    <property type="match status" value="1"/>
</dbReference>
<sequence length="131" mass="15082">MNNIKRRNTKQRAIIYDIVASTNSHPTADWIYEKAKKVIPNISLGTVYRNLHILKEEEKIIEINDGKQSRFDARIDKHYHFKCLSCGNIYDIEKEDVLDIKDINLSNKGFDVLDASITLTGICPSCKKENN</sequence>
<dbReference type="InterPro" id="IPR043135">
    <property type="entry name" value="Fur_C"/>
</dbReference>
<dbReference type="EMBL" id="REFO01000013">
    <property type="protein sequence ID" value="RMA93335.1"/>
    <property type="molecule type" value="Genomic_DNA"/>
</dbReference>
<reference evidence="8 9" key="1">
    <citation type="submission" date="2018-10" db="EMBL/GenBank/DDBJ databases">
        <title>Genomic Encyclopedia of Archaeal and Bacterial Type Strains, Phase II (KMG-II): from individual species to whole genera.</title>
        <authorList>
            <person name="Goeker M."/>
        </authorList>
    </citation>
    <scope>NUCLEOTIDE SEQUENCE [LARGE SCALE GENOMIC DNA]</scope>
    <source>
        <strain evidence="8 9">VM1</strain>
    </source>
</reference>
<dbReference type="Gene3D" id="1.10.10.10">
    <property type="entry name" value="Winged helix-like DNA-binding domain superfamily/Winged helix DNA-binding domain"/>
    <property type="match status" value="1"/>
</dbReference>
<protein>
    <submittedName>
        <fullName evidence="8">Fur family ferric uptake transcriptional regulator/Fur family peroxide stress response transcriptional regulator</fullName>
    </submittedName>
</protein>
<evidence type="ECO:0000313" key="8">
    <source>
        <dbReference type="EMBL" id="RMA93335.1"/>
    </source>
</evidence>
<comment type="caution">
    <text evidence="8">The sequence shown here is derived from an EMBL/GenBank/DDBJ whole genome shotgun (WGS) entry which is preliminary data.</text>
</comment>
<dbReference type="PANTHER" id="PTHR33202:SF7">
    <property type="entry name" value="FERRIC UPTAKE REGULATION PROTEIN"/>
    <property type="match status" value="1"/>
</dbReference>
<dbReference type="RefSeq" id="WP_211325082.1">
    <property type="nucleotide sequence ID" value="NZ_REFO01000013.1"/>
</dbReference>
<dbReference type="GO" id="GO:1900376">
    <property type="term" value="P:regulation of secondary metabolite biosynthetic process"/>
    <property type="evidence" value="ECO:0007669"/>
    <property type="project" value="TreeGrafter"/>
</dbReference>
<evidence type="ECO:0000256" key="4">
    <source>
        <dbReference type="ARBA" id="ARBA00023015"/>
    </source>
</evidence>
<gene>
    <name evidence="8" type="ORF">CLV39_1401</name>
</gene>
<dbReference type="GO" id="GO:0008270">
    <property type="term" value="F:zinc ion binding"/>
    <property type="evidence" value="ECO:0007669"/>
    <property type="project" value="TreeGrafter"/>
</dbReference>
<organism evidence="8 9">
    <name type="scientific">Hydrogenothermus marinus</name>
    <dbReference type="NCBI Taxonomy" id="133270"/>
    <lineage>
        <taxon>Bacteria</taxon>
        <taxon>Pseudomonadati</taxon>
        <taxon>Aquificota</taxon>
        <taxon>Aquificia</taxon>
        <taxon>Aquificales</taxon>
        <taxon>Hydrogenothermaceae</taxon>
        <taxon>Hydrogenothermus</taxon>
    </lineage>
</organism>
<dbReference type="InterPro" id="IPR036390">
    <property type="entry name" value="WH_DNA-bd_sf"/>
</dbReference>
<evidence type="ECO:0000256" key="1">
    <source>
        <dbReference type="ARBA" id="ARBA00007957"/>
    </source>
</evidence>
<dbReference type="CDD" id="cd07153">
    <property type="entry name" value="Fur_like"/>
    <property type="match status" value="1"/>
</dbReference>
<keyword evidence="5" id="KW-0238">DNA-binding</keyword>
<keyword evidence="6" id="KW-0804">Transcription</keyword>